<organism evidence="4 5">
    <name type="scientific">Aphis glycines</name>
    <name type="common">Soybean aphid</name>
    <dbReference type="NCBI Taxonomy" id="307491"/>
    <lineage>
        <taxon>Eukaryota</taxon>
        <taxon>Metazoa</taxon>
        <taxon>Ecdysozoa</taxon>
        <taxon>Arthropoda</taxon>
        <taxon>Hexapoda</taxon>
        <taxon>Insecta</taxon>
        <taxon>Pterygota</taxon>
        <taxon>Neoptera</taxon>
        <taxon>Paraneoptera</taxon>
        <taxon>Hemiptera</taxon>
        <taxon>Sternorrhyncha</taxon>
        <taxon>Aphidomorpha</taxon>
        <taxon>Aphidoidea</taxon>
        <taxon>Aphididae</taxon>
        <taxon>Aphidini</taxon>
        <taxon>Aphis</taxon>
        <taxon>Aphis</taxon>
    </lineage>
</organism>
<proteinExistence type="predicted"/>
<dbReference type="InterPro" id="IPR048365">
    <property type="entry name" value="TNP-like_RNaseH_N"/>
</dbReference>
<comment type="caution">
    <text evidence="4">The sequence shown here is derived from an EMBL/GenBank/DDBJ whole genome shotgun (WGS) entry which is preliminary data.</text>
</comment>
<evidence type="ECO:0000259" key="2">
    <source>
        <dbReference type="Pfam" id="PF12017"/>
    </source>
</evidence>
<keyword evidence="5" id="KW-1185">Reference proteome</keyword>
<reference evidence="4 5" key="1">
    <citation type="submission" date="2019-08" db="EMBL/GenBank/DDBJ databases">
        <title>The genome of the soybean aphid Biotype 1, its phylome, world population structure and adaptation to the North American continent.</title>
        <authorList>
            <person name="Giordano R."/>
            <person name="Donthu R.K."/>
            <person name="Hernandez A.G."/>
            <person name="Wright C.L."/>
            <person name="Zimin A.V."/>
        </authorList>
    </citation>
    <scope>NUCLEOTIDE SEQUENCE [LARGE SCALE GENOMIC DNA]</scope>
    <source>
        <tissue evidence="4">Whole aphids</tissue>
    </source>
</reference>
<evidence type="ECO:0000313" key="5">
    <source>
        <dbReference type="Proteomes" id="UP000475862"/>
    </source>
</evidence>
<dbReference type="AlphaFoldDB" id="A0A6G0T9Y5"/>
<sequence length="297" mass="34770">ALGSHIRWKKTFYSEEIKKCSATLQYYSPKAYNYALEQFNNVLPHLKTLRRWTIEIYKGIILPYYPLTYMVNNEPTEVQCNLVINKMKAALVFLLVGVNDYWKLLIGYFLIYRLSGNKRARIKLNSLTFDGALDNITIVSTLGYIHTKDSSFTIFPHSKILSKWYRNVNAEPGFTEESLKILTLKVKNSLHPIFLSLSIDEIALRQQLEFDGTGYSVSVYENYKLPIGYFIVDTLKSAYKKFYPKVVTLFDPAHMMKVIRNILVRRKYHLPNKLRKQHLLYFKPNMKVKLVTQLLSQ</sequence>
<dbReference type="Pfam" id="PF12017">
    <property type="entry name" value="Tnp_P_element"/>
    <property type="match status" value="1"/>
</dbReference>
<accession>A0A6G0T9Y5</accession>
<keyword evidence="1" id="KW-0472">Membrane</keyword>
<feature type="domain" description="Transposable element P transposase-like RNase H" evidence="3">
    <location>
        <begin position="87"/>
        <end position="124"/>
    </location>
</feature>
<evidence type="ECO:0000259" key="3">
    <source>
        <dbReference type="Pfam" id="PF21787"/>
    </source>
</evidence>
<dbReference type="Pfam" id="PF21787">
    <property type="entry name" value="TNP-like_RNaseH_N"/>
    <property type="match status" value="2"/>
</dbReference>
<evidence type="ECO:0000256" key="1">
    <source>
        <dbReference type="SAM" id="Phobius"/>
    </source>
</evidence>
<dbReference type="Proteomes" id="UP000475862">
    <property type="component" value="Unassembled WGS sequence"/>
</dbReference>
<keyword evidence="1" id="KW-0812">Transmembrane</keyword>
<protein>
    <recommendedName>
        <fullName evidence="6">THAP-type domain-containing protein</fullName>
    </recommendedName>
</protein>
<feature type="domain" description="THAP9-like helix-turn-helix" evidence="2">
    <location>
        <begin position="9"/>
        <end position="52"/>
    </location>
</feature>
<evidence type="ECO:0000313" key="4">
    <source>
        <dbReference type="EMBL" id="KAE9528756.1"/>
    </source>
</evidence>
<dbReference type="EMBL" id="VYZN01000048">
    <property type="protein sequence ID" value="KAE9528756.1"/>
    <property type="molecule type" value="Genomic_DNA"/>
</dbReference>
<evidence type="ECO:0008006" key="6">
    <source>
        <dbReference type="Google" id="ProtNLM"/>
    </source>
</evidence>
<feature type="transmembrane region" description="Helical" evidence="1">
    <location>
        <begin position="89"/>
        <end position="111"/>
    </location>
</feature>
<gene>
    <name evidence="4" type="ORF">AGLY_012331</name>
</gene>
<name>A0A6G0T9Y5_APHGL</name>
<feature type="domain" description="Transposable element P transposase-like RNase H" evidence="3">
    <location>
        <begin position="170"/>
        <end position="213"/>
    </location>
</feature>
<dbReference type="OrthoDB" id="10070386at2759"/>
<keyword evidence="1" id="KW-1133">Transmembrane helix</keyword>
<dbReference type="InterPro" id="IPR021896">
    <property type="entry name" value="THAP9-like_HTH"/>
</dbReference>
<feature type="non-terminal residue" evidence="4">
    <location>
        <position position="1"/>
    </location>
</feature>